<reference evidence="2 3" key="1">
    <citation type="submission" date="2019-06" db="EMBL/GenBank/DDBJ databases">
        <authorList>
            <person name="Broberg M."/>
        </authorList>
    </citation>
    <scope>NUCLEOTIDE SEQUENCE [LARGE SCALE GENOMIC DNA]</scope>
</reference>
<evidence type="ECO:0000313" key="2">
    <source>
        <dbReference type="EMBL" id="VUC34704.1"/>
    </source>
</evidence>
<keyword evidence="3" id="KW-1185">Reference proteome</keyword>
<dbReference type="Proteomes" id="UP000766486">
    <property type="component" value="Unassembled WGS sequence"/>
</dbReference>
<gene>
    <name evidence="2" type="ORF">CLO192961_LOCUS390546</name>
</gene>
<proteinExistence type="predicted"/>
<accession>A0ABY6UV73</accession>
<dbReference type="EMBL" id="CABFNS010000892">
    <property type="protein sequence ID" value="VUC34704.1"/>
    <property type="molecule type" value="Genomic_DNA"/>
</dbReference>
<keyword evidence="1" id="KW-1133">Transmembrane helix</keyword>
<keyword evidence="1" id="KW-0812">Transmembrane</keyword>
<organism evidence="2 3">
    <name type="scientific">Bionectria ochroleuca</name>
    <name type="common">Gliocladium roseum</name>
    <dbReference type="NCBI Taxonomy" id="29856"/>
    <lineage>
        <taxon>Eukaryota</taxon>
        <taxon>Fungi</taxon>
        <taxon>Dikarya</taxon>
        <taxon>Ascomycota</taxon>
        <taxon>Pezizomycotina</taxon>
        <taxon>Sordariomycetes</taxon>
        <taxon>Hypocreomycetidae</taxon>
        <taxon>Hypocreales</taxon>
        <taxon>Bionectriaceae</taxon>
        <taxon>Clonostachys</taxon>
    </lineage>
</organism>
<sequence>MDFWPNNFVKFLKFEIFKQPSTFRKAFLSRSQHSVPNYQRVNVTFLYSRTAEMSRSSRHRHPHECQYSGCKERQVKVRYENHSTKIRSRYCPDHIFICKWHDCSKEAEPRNEFCDDHRDTVEREKLYPDPPVVLPAYVQERIPECVQEYPQDIVQECVVSGCSRNCSSANLYCSRHVCVEKGCLRERALHQKRCLGHLDPRQFCQDLNCWAKPKEGSTFCEVHVKEEPETCESWDIEFVYIFVTAILLALTVAFFYMEW</sequence>
<feature type="transmembrane region" description="Helical" evidence="1">
    <location>
        <begin position="238"/>
        <end position="257"/>
    </location>
</feature>
<evidence type="ECO:0000256" key="1">
    <source>
        <dbReference type="SAM" id="Phobius"/>
    </source>
</evidence>
<comment type="caution">
    <text evidence="2">The sequence shown here is derived from an EMBL/GenBank/DDBJ whole genome shotgun (WGS) entry which is preliminary data.</text>
</comment>
<evidence type="ECO:0000313" key="3">
    <source>
        <dbReference type="Proteomes" id="UP000766486"/>
    </source>
</evidence>
<name>A0ABY6UV73_BIOOC</name>
<keyword evidence="1" id="KW-0472">Membrane</keyword>
<protein>
    <submittedName>
        <fullName evidence="2">Uncharacterized protein</fullName>
    </submittedName>
</protein>